<gene>
    <name evidence="2" type="ORF">SPSK_09448</name>
</gene>
<accession>A0A0F2MB36</accession>
<dbReference type="AlphaFoldDB" id="A0A0F2MB36"/>
<dbReference type="OrthoDB" id="10058185at2759"/>
<dbReference type="GO" id="GO:0006694">
    <property type="term" value="P:steroid biosynthetic process"/>
    <property type="evidence" value="ECO:0007669"/>
    <property type="project" value="InterPro"/>
</dbReference>
<reference evidence="2 3" key="2">
    <citation type="journal article" date="2015" name="Eukaryot. Cell">
        <title>Asexual propagation of a virulent clone complex in a human and feline outbreak of sporotrichosis.</title>
        <authorList>
            <person name="Teixeira Mde M."/>
            <person name="Rodrigues A.M."/>
            <person name="Tsui C.K."/>
            <person name="de Almeida L.G."/>
            <person name="Van Diepeningen A.D."/>
            <person name="van den Ende B.G."/>
            <person name="Fernandes G.F."/>
            <person name="Kano R."/>
            <person name="Hamelin R.C."/>
            <person name="Lopes-Bezerra L.M."/>
            <person name="Vasconcelos A.T."/>
            <person name="de Hoog S."/>
            <person name="de Camargo Z.P."/>
            <person name="Felipe M.S."/>
        </authorList>
    </citation>
    <scope>NUCLEOTIDE SEQUENCE [LARGE SCALE GENOMIC DNA]</scope>
    <source>
        <strain evidence="2 3">1099-18</strain>
    </source>
</reference>
<comment type="caution">
    <text evidence="2">The sequence shown here is derived from an EMBL/GenBank/DDBJ whole genome shotgun (WGS) entry which is preliminary data.</text>
</comment>
<dbReference type="SUPFAM" id="SSF51735">
    <property type="entry name" value="NAD(P)-binding Rossmann-fold domains"/>
    <property type="match status" value="1"/>
</dbReference>
<organism evidence="2 3">
    <name type="scientific">Sporothrix schenckii 1099-18</name>
    <dbReference type="NCBI Taxonomy" id="1397361"/>
    <lineage>
        <taxon>Eukaryota</taxon>
        <taxon>Fungi</taxon>
        <taxon>Dikarya</taxon>
        <taxon>Ascomycota</taxon>
        <taxon>Pezizomycotina</taxon>
        <taxon>Sordariomycetes</taxon>
        <taxon>Sordariomycetidae</taxon>
        <taxon>Ophiostomatales</taxon>
        <taxon>Ophiostomataceae</taxon>
        <taxon>Sporothrix</taxon>
    </lineage>
</organism>
<proteinExistence type="predicted"/>
<dbReference type="GeneID" id="27671297"/>
<name>A0A0F2MB36_SPOSC</name>
<feature type="domain" description="3-beta hydroxysteroid dehydrogenase/isomerase" evidence="1">
    <location>
        <begin position="15"/>
        <end position="284"/>
    </location>
</feature>
<dbReference type="Gene3D" id="3.40.50.720">
    <property type="entry name" value="NAD(P)-binding Rossmann-like Domain"/>
    <property type="match status" value="1"/>
</dbReference>
<dbReference type="Pfam" id="PF01073">
    <property type="entry name" value="3Beta_HSD"/>
    <property type="match status" value="1"/>
</dbReference>
<evidence type="ECO:0000259" key="1">
    <source>
        <dbReference type="Pfam" id="PF01073"/>
    </source>
</evidence>
<dbReference type="InterPro" id="IPR036291">
    <property type="entry name" value="NAD(P)-bd_dom_sf"/>
</dbReference>
<dbReference type="GO" id="GO:0016616">
    <property type="term" value="F:oxidoreductase activity, acting on the CH-OH group of donors, NAD or NADP as acceptor"/>
    <property type="evidence" value="ECO:0007669"/>
    <property type="project" value="InterPro"/>
</dbReference>
<dbReference type="EMBL" id="AXCR01000007">
    <property type="protein sequence ID" value="KJR86020.1"/>
    <property type="molecule type" value="Genomic_DNA"/>
</dbReference>
<protein>
    <submittedName>
        <fullName evidence="2">Sterol-4alpha-carboxylate 3-dehydrogenase (Decarboxylating)</fullName>
    </submittedName>
</protein>
<dbReference type="PROSITE" id="PS51257">
    <property type="entry name" value="PROKAR_LIPOPROTEIN"/>
    <property type="match status" value="1"/>
</dbReference>
<dbReference type="PANTHER" id="PTHR43000">
    <property type="entry name" value="DTDP-D-GLUCOSE 4,6-DEHYDRATASE-RELATED"/>
    <property type="match status" value="1"/>
</dbReference>
<dbReference type="RefSeq" id="XP_016588696.1">
    <property type="nucleotide sequence ID" value="XM_016736020.1"/>
</dbReference>
<evidence type="ECO:0000313" key="2">
    <source>
        <dbReference type="EMBL" id="KJR86020.1"/>
    </source>
</evidence>
<dbReference type="InterPro" id="IPR002225">
    <property type="entry name" value="3Beta_OHSteriod_DH/Estase"/>
</dbReference>
<dbReference type="KEGG" id="ssck:SPSK_09448"/>
<dbReference type="VEuPathDB" id="FungiDB:SPSK_09448"/>
<sequence length="381" mass="41122">MAEHRTTKTATGGSLVIGGCGFLGYHLVRHLLRDDARPLQPVHVLDINTGNNRVDGVSSYTQGGITDEAAVRSLLDTLQPHTVFHMASPPASLPSSRQSEFHATNVVGTATLLRAAAECPPVKAFVYTSTVDVYADPPHDKTGEDWPLWTDVLGDGKGRRPKMSEYCRTKAVADSLVRAANSDPGHLQTVVLRPGHVYGERHTQGLYEILAAAQGNAPLIQLGKRSEDSNRVHMEVASADNVAAGHVLAAKALLEGNAAGVAGAAFNLSDGAPVPFWHHARVIWGIARGREALDKVWVLPSWIMVAVVAVAEWSYWAFSFGKAQPPTEFTSASLSYCIESHSYSIDKARRLLHFAPVANHDDDLAASVRWELARRGQPILG</sequence>
<evidence type="ECO:0000313" key="3">
    <source>
        <dbReference type="Proteomes" id="UP000033710"/>
    </source>
</evidence>
<dbReference type="Proteomes" id="UP000033710">
    <property type="component" value="Unassembled WGS sequence"/>
</dbReference>
<reference evidence="2 3" key="1">
    <citation type="journal article" date="2014" name="BMC Genomics">
        <title>Comparative genomics of the major fungal agents of human and animal Sporotrichosis: Sporothrix schenckii and Sporothrix brasiliensis.</title>
        <authorList>
            <person name="Teixeira M.M."/>
            <person name="de Almeida L.G."/>
            <person name="Kubitschek-Barreira P."/>
            <person name="Alves F.L."/>
            <person name="Kioshima E.S."/>
            <person name="Abadio A.K."/>
            <person name="Fernandes L."/>
            <person name="Derengowski L.S."/>
            <person name="Ferreira K.S."/>
            <person name="Souza R.C."/>
            <person name="Ruiz J.C."/>
            <person name="de Andrade N.C."/>
            <person name="Paes H.C."/>
            <person name="Nicola A.M."/>
            <person name="Albuquerque P."/>
            <person name="Gerber A.L."/>
            <person name="Martins V.P."/>
            <person name="Peconick L.D."/>
            <person name="Neto A.V."/>
            <person name="Chaucanez C.B."/>
            <person name="Silva P.A."/>
            <person name="Cunha O.L."/>
            <person name="de Oliveira F.F."/>
            <person name="dos Santos T.C."/>
            <person name="Barros A.L."/>
            <person name="Soares M.A."/>
            <person name="de Oliveira L.M."/>
            <person name="Marini M.M."/>
            <person name="Villalobos-Duno H."/>
            <person name="Cunha M.M."/>
            <person name="de Hoog S."/>
            <person name="da Silveira J.F."/>
            <person name="Henrissat B."/>
            <person name="Nino-Vega G.A."/>
            <person name="Cisalpino P.S."/>
            <person name="Mora-Montes H.M."/>
            <person name="Almeida S.R."/>
            <person name="Stajich J.E."/>
            <person name="Lopes-Bezerra L.M."/>
            <person name="Vasconcelos A.T."/>
            <person name="Felipe M.S."/>
        </authorList>
    </citation>
    <scope>NUCLEOTIDE SEQUENCE [LARGE SCALE GENOMIC DNA]</scope>
    <source>
        <strain evidence="2 3">1099-18</strain>
    </source>
</reference>